<evidence type="ECO:0000259" key="4">
    <source>
        <dbReference type="Pfam" id="PF09718"/>
    </source>
</evidence>
<reference evidence="5 6" key="1">
    <citation type="submission" date="2018-02" db="EMBL/GenBank/DDBJ databases">
        <title>Solimicrobium silvestre gen. nov., sp. nov., isolated from alpine forest soil.</title>
        <authorList>
            <person name="Margesin R."/>
            <person name="Albuquerque L."/>
            <person name="Zhang D.-C."/>
            <person name="Froufe H.J.C."/>
            <person name="Severino R."/>
            <person name="Roxo I."/>
            <person name="Egas C."/>
            <person name="Da Costa M.S."/>
        </authorList>
    </citation>
    <scope>NUCLEOTIDE SEQUENCE [LARGE SCALE GENOMIC DNA]</scope>
    <source>
        <strain evidence="5 6">S20-91</strain>
    </source>
</reference>
<evidence type="ECO:0000256" key="3">
    <source>
        <dbReference type="SAM" id="Phobius"/>
    </source>
</evidence>
<sequence>MGETKMSEVIGSGVIQVSADSSKLKAGIDDAKKSIASLGDANEKSSARSSRSIDNYVKRLQTQNATLGKSTREVELYKLQLKGATAQQLKAADSALKMAKSQRKSAQNMQSLKTGFIAVAAAATAAAYAVYALTGRMIEQITVYQGISEKIGDTAVSVSSLKLASDLSGVALDRVAAASVKLTSALSKTDDESKLTGAAIKALGLDFQTFKSLSPVEQIDAIAKAMAGFKNGAEKTAVAVALFGQTGAEMMPFLNDLADKGQRHTELTEQQIASTDNFNKSIIILKNNFSNLSQKLVANAIPVLSSLHSVFVDLSEDETVMAVASDHLNGALEIGIVLFQTLAVVGSEVGYVFLSVGREIGAIAAQLVALAHGDISGFKAISNAVKEDAERARKELDKFQQKIMSIGVMPEKNEKTSKPVKESPKLDTSGLVIKTNTGESGQLAKAQLDADLRNIRQSTDALISTYANAEKIMQARRAAGLVADRDYYLSKLSFINLNKEAQEKSLQAEIARLQTEKFIGKEKIENDKKIADAQAKLLKSREDAVTNIQINSIAEAAAIDKTRRAYDDATFSANNYLAAIDRQNQRDISKIGRGVDFGLQADITNKIDDKKIEATQRLDRDKTKGLITAEEYQQHLAIVEDTYAKEIALAQNKNIAIKELEGDWINGAKSALENYADQSSNVASLTENLFTKGMDGMTDSIVDFAMTGKSTFGDFAKSMIADIAKMMIKMLAMKAIKATMGMFADGGAFDGGKQAFAKGGAFDSGVTKFASGGAFTNSIVDQPTNFNMGQMGEAGPEAIMPLTRMSGGELGVRAQGVGNSVSSSIQVNVYVQQDGNSQVDAPSGMQQFGKELADFVDARIGKSTRDAQRPGGSLYNLKHGTG</sequence>
<feature type="region of interest" description="Disordered" evidence="2">
    <location>
        <begin position="862"/>
        <end position="882"/>
    </location>
</feature>
<dbReference type="AlphaFoldDB" id="A0A2S9GZG2"/>
<gene>
    <name evidence="5" type="ORF">S2091_2179</name>
</gene>
<proteinExistence type="predicted"/>
<keyword evidence="3" id="KW-0472">Membrane</keyword>
<keyword evidence="1" id="KW-0175">Coiled coil</keyword>
<protein>
    <submittedName>
        <fullName evidence="5">Phage tail tape measure protein, lambda family</fullName>
    </submittedName>
</protein>
<evidence type="ECO:0000256" key="1">
    <source>
        <dbReference type="SAM" id="Coils"/>
    </source>
</evidence>
<name>A0A2S9GZG2_9BURK</name>
<dbReference type="OrthoDB" id="8695541at2"/>
<organism evidence="5 6">
    <name type="scientific">Solimicrobium silvestre</name>
    <dbReference type="NCBI Taxonomy" id="2099400"/>
    <lineage>
        <taxon>Bacteria</taxon>
        <taxon>Pseudomonadati</taxon>
        <taxon>Pseudomonadota</taxon>
        <taxon>Betaproteobacteria</taxon>
        <taxon>Burkholderiales</taxon>
        <taxon>Oxalobacteraceae</taxon>
        <taxon>Solimicrobium</taxon>
    </lineage>
</organism>
<evidence type="ECO:0000313" key="5">
    <source>
        <dbReference type="EMBL" id="PRC93093.1"/>
    </source>
</evidence>
<dbReference type="Pfam" id="PF09718">
    <property type="entry name" value="Tape_meas_lam_C"/>
    <property type="match status" value="1"/>
</dbReference>
<keyword evidence="6" id="KW-1185">Reference proteome</keyword>
<accession>A0A2S9GZG2</accession>
<evidence type="ECO:0000313" key="6">
    <source>
        <dbReference type="Proteomes" id="UP000237839"/>
    </source>
</evidence>
<keyword evidence="3" id="KW-1133">Transmembrane helix</keyword>
<dbReference type="NCBIfam" id="TIGR01541">
    <property type="entry name" value="tape_meas_lam_C"/>
    <property type="match status" value="1"/>
</dbReference>
<feature type="coiled-coil region" evidence="1">
    <location>
        <begin position="496"/>
        <end position="541"/>
    </location>
</feature>
<keyword evidence="3" id="KW-0812">Transmembrane</keyword>
<feature type="transmembrane region" description="Helical" evidence="3">
    <location>
        <begin position="112"/>
        <end position="133"/>
    </location>
</feature>
<dbReference type="Proteomes" id="UP000237839">
    <property type="component" value="Unassembled WGS sequence"/>
</dbReference>
<feature type="domain" description="Bacteriophage tail tape measure C-terminal" evidence="4">
    <location>
        <begin position="662"/>
        <end position="736"/>
    </location>
</feature>
<comment type="caution">
    <text evidence="5">The sequence shown here is derived from an EMBL/GenBank/DDBJ whole genome shotgun (WGS) entry which is preliminary data.</text>
</comment>
<dbReference type="InterPro" id="IPR006431">
    <property type="entry name" value="Phage_tape_meas_C"/>
</dbReference>
<evidence type="ECO:0000256" key="2">
    <source>
        <dbReference type="SAM" id="MobiDB-lite"/>
    </source>
</evidence>
<dbReference type="EMBL" id="PUGF01000009">
    <property type="protein sequence ID" value="PRC93093.1"/>
    <property type="molecule type" value="Genomic_DNA"/>
</dbReference>